<dbReference type="Proteomes" id="UP001500635">
    <property type="component" value="Unassembled WGS sequence"/>
</dbReference>
<sequence>MSTYPRHPPRGAQLAVCVVLTATVGGCTTTIPGEPIAAKGSAVASQTAGSPPLPFAVTFTERWNHRNDGSSFEPCTAYSSAELRSIGIDPASVSDAAGHDSPNIRGCHWKRGDAGPSQFVTNPAGLDRYKRLQRDKRWSPDTIVNGRRIAVATGDDDTCGAAFESQRALVVTLITAYPQRTGRSLDEECAWVVRFASMAAARAP</sequence>
<organism evidence="1 2">
    <name type="scientific">Tsukamurella soli</name>
    <dbReference type="NCBI Taxonomy" id="644556"/>
    <lineage>
        <taxon>Bacteria</taxon>
        <taxon>Bacillati</taxon>
        <taxon>Actinomycetota</taxon>
        <taxon>Actinomycetes</taxon>
        <taxon>Mycobacteriales</taxon>
        <taxon>Tsukamurellaceae</taxon>
        <taxon>Tsukamurella</taxon>
    </lineage>
</organism>
<proteinExistence type="predicted"/>
<protein>
    <recommendedName>
        <fullName evidence="3">DUF3558 domain-containing protein</fullName>
    </recommendedName>
</protein>
<gene>
    <name evidence="1" type="ORF">GCM10023147_21660</name>
</gene>
<evidence type="ECO:0000313" key="1">
    <source>
        <dbReference type="EMBL" id="GAA4392099.1"/>
    </source>
</evidence>
<name>A0ABP8JL31_9ACTN</name>
<evidence type="ECO:0000313" key="2">
    <source>
        <dbReference type="Proteomes" id="UP001500635"/>
    </source>
</evidence>
<comment type="caution">
    <text evidence="1">The sequence shown here is derived from an EMBL/GenBank/DDBJ whole genome shotgun (WGS) entry which is preliminary data.</text>
</comment>
<keyword evidence="2" id="KW-1185">Reference proteome</keyword>
<dbReference type="PROSITE" id="PS51257">
    <property type="entry name" value="PROKAR_LIPOPROTEIN"/>
    <property type="match status" value="1"/>
</dbReference>
<dbReference type="RefSeq" id="WP_344995027.1">
    <property type="nucleotide sequence ID" value="NZ_BAABFR010000027.1"/>
</dbReference>
<dbReference type="Pfam" id="PF12079">
    <property type="entry name" value="DUF3558"/>
    <property type="match status" value="1"/>
</dbReference>
<accession>A0ABP8JL31</accession>
<dbReference type="InterPro" id="IPR024520">
    <property type="entry name" value="DUF3558"/>
</dbReference>
<reference evidence="2" key="1">
    <citation type="journal article" date="2019" name="Int. J. Syst. Evol. Microbiol.">
        <title>The Global Catalogue of Microorganisms (GCM) 10K type strain sequencing project: providing services to taxonomists for standard genome sequencing and annotation.</title>
        <authorList>
            <consortium name="The Broad Institute Genomics Platform"/>
            <consortium name="The Broad Institute Genome Sequencing Center for Infectious Disease"/>
            <person name="Wu L."/>
            <person name="Ma J."/>
        </authorList>
    </citation>
    <scope>NUCLEOTIDE SEQUENCE [LARGE SCALE GENOMIC DNA]</scope>
    <source>
        <strain evidence="2">JCM 17688</strain>
    </source>
</reference>
<evidence type="ECO:0008006" key="3">
    <source>
        <dbReference type="Google" id="ProtNLM"/>
    </source>
</evidence>
<dbReference type="EMBL" id="BAABFR010000027">
    <property type="protein sequence ID" value="GAA4392099.1"/>
    <property type="molecule type" value="Genomic_DNA"/>
</dbReference>